<feature type="domain" description="DUF427" evidence="1">
    <location>
        <begin position="2"/>
        <end position="52"/>
    </location>
</feature>
<dbReference type="PANTHER" id="PTHR34310">
    <property type="entry name" value="DUF427 DOMAIN PROTEIN (AFU_ORTHOLOGUE AFUA_3G02220)"/>
    <property type="match status" value="1"/>
</dbReference>
<dbReference type="Proteomes" id="UP000523795">
    <property type="component" value="Unassembled WGS sequence"/>
</dbReference>
<feature type="non-terminal residue" evidence="2">
    <location>
        <position position="52"/>
    </location>
</feature>
<name>A0ABX1JPR9_9MICC</name>
<gene>
    <name evidence="2" type="ORF">HER39_09620</name>
</gene>
<dbReference type="EMBL" id="JAAZSR010000132">
    <property type="protein sequence ID" value="NKX50819.1"/>
    <property type="molecule type" value="Genomic_DNA"/>
</dbReference>
<evidence type="ECO:0000259" key="1">
    <source>
        <dbReference type="Pfam" id="PF04248"/>
    </source>
</evidence>
<evidence type="ECO:0000313" key="3">
    <source>
        <dbReference type="Proteomes" id="UP000523795"/>
    </source>
</evidence>
<comment type="caution">
    <text evidence="2">The sequence shown here is derived from an EMBL/GenBank/DDBJ whole genome shotgun (WGS) entry which is preliminary data.</text>
</comment>
<dbReference type="Pfam" id="PF04248">
    <property type="entry name" value="NTP_transf_9"/>
    <property type="match status" value="1"/>
</dbReference>
<sequence>MVRAVWNGAVIAESDDTVMVEGNHYFPRSAVEERYLVPSSHETVCGWKGTAS</sequence>
<dbReference type="Gene3D" id="2.170.150.40">
    <property type="entry name" value="Domain of unknown function (DUF427)"/>
    <property type="match status" value="1"/>
</dbReference>
<organism evidence="2 3">
    <name type="scientific">Arthrobacter deserti</name>
    <dbReference type="NCBI Taxonomy" id="1742687"/>
    <lineage>
        <taxon>Bacteria</taxon>
        <taxon>Bacillati</taxon>
        <taxon>Actinomycetota</taxon>
        <taxon>Actinomycetes</taxon>
        <taxon>Micrococcales</taxon>
        <taxon>Micrococcaceae</taxon>
        <taxon>Arthrobacter</taxon>
    </lineage>
</organism>
<keyword evidence="3" id="KW-1185">Reference proteome</keyword>
<reference evidence="2 3" key="1">
    <citation type="submission" date="2020-04" db="EMBL/GenBank/DDBJ databases">
        <authorList>
            <person name="Liu S."/>
        </authorList>
    </citation>
    <scope>NUCLEOTIDE SEQUENCE [LARGE SCALE GENOMIC DNA]</scope>
    <source>
        <strain evidence="2 3">CGMCC 1.15091</strain>
    </source>
</reference>
<proteinExistence type="predicted"/>
<protein>
    <submittedName>
        <fullName evidence="2">DUF427 domain-containing protein</fullName>
    </submittedName>
</protein>
<evidence type="ECO:0000313" key="2">
    <source>
        <dbReference type="EMBL" id="NKX50819.1"/>
    </source>
</evidence>
<accession>A0ABX1JPR9</accession>
<dbReference type="InterPro" id="IPR007361">
    <property type="entry name" value="DUF427"/>
</dbReference>
<dbReference type="InterPro" id="IPR038694">
    <property type="entry name" value="DUF427_sf"/>
</dbReference>
<dbReference type="PANTHER" id="PTHR34310:SF5">
    <property type="entry name" value="DUF427 DOMAIN PROTEIN (AFU_ORTHOLOGUE AFUA_3G02220)"/>
    <property type="match status" value="1"/>
</dbReference>